<dbReference type="PROSITE" id="PS50885">
    <property type="entry name" value="HAMP"/>
    <property type="match status" value="1"/>
</dbReference>
<dbReference type="CDD" id="cd06225">
    <property type="entry name" value="HAMP"/>
    <property type="match status" value="1"/>
</dbReference>
<dbReference type="InterPro" id="IPR004090">
    <property type="entry name" value="Chemotax_Me-accpt_rcpt"/>
</dbReference>
<dbReference type="PROSITE" id="PS50111">
    <property type="entry name" value="CHEMOTAXIS_TRANSDUC_2"/>
    <property type="match status" value="1"/>
</dbReference>
<dbReference type="Gene3D" id="6.10.340.10">
    <property type="match status" value="1"/>
</dbReference>
<sequence length="570" mass="64045">MNPLSNISIKSRLRLSFGTIIVVFIASSIVIATSTLSYRMTIRSMMDNSQPKFQLLNLTLEKIILIELKISSKVSTVDSLLSEEEYNKTQRLFEEIKNNLDQFHHFPLKNFEIENVTLLKGQLQKFSQYNETVHRLWKQNQRQEAQILYVRGINPLSESMRDTIKKWVESENETSRSSGDNADSQLTFSLYLIAILTFLSSIAGIFFSRSIIRSITSPLKKAIDLASAIENGNLNTKIQNESSDEMGELLKFLKRMETSLREIIVEARISIESSEKTSREFSKVSKEFIATSETQANNSQNVADLIERLSKLVEKNNSVILHSAEHLRNLEKEIQKNLISLGAVTNSLNEFTIKAKESSETAIKGREKVDVVQKSLEEAKNSVRRIKETLEKIGEISNRTNMLALNASIEAARAGEHGKGFSVVAEEVSQLADHTMRSTREIKDLIESTRINVELGDGEMNQFSDFFKTIQSDTSFMAQFSSKLLEDMRNQEASLNSCSTRMHSIAGNITDLENSSLENKSAYSSIQNSVQDLSTGAKLISSGSQEIASGAKLLDAQSMKVKSLMEKFIV</sequence>
<feature type="domain" description="Methyl-accepting transducer" evidence="6">
    <location>
        <begin position="291"/>
        <end position="534"/>
    </location>
</feature>
<keyword evidence="5" id="KW-0812">Transmembrane</keyword>
<dbReference type="EMBL" id="NPDU01000027">
    <property type="protein sequence ID" value="PJZ61675.1"/>
    <property type="molecule type" value="Genomic_DNA"/>
</dbReference>
<dbReference type="PANTHER" id="PTHR43531:SF11">
    <property type="entry name" value="METHYL-ACCEPTING CHEMOTAXIS PROTEIN 3"/>
    <property type="match status" value="1"/>
</dbReference>
<feature type="domain" description="HAMP" evidence="7">
    <location>
        <begin position="213"/>
        <end position="265"/>
    </location>
</feature>
<protein>
    <submittedName>
        <fullName evidence="8">Methyl-accepting chemotaxis protein</fullName>
    </submittedName>
</protein>
<dbReference type="Pfam" id="PF12729">
    <property type="entry name" value="4HB_MCP_1"/>
    <property type="match status" value="1"/>
</dbReference>
<comment type="caution">
    <text evidence="8">The sequence shown here is derived from an EMBL/GenBank/DDBJ whole genome shotgun (WGS) entry which is preliminary data.</text>
</comment>
<dbReference type="Proteomes" id="UP000232188">
    <property type="component" value="Unassembled WGS sequence"/>
</dbReference>
<evidence type="ECO:0000259" key="6">
    <source>
        <dbReference type="PROSITE" id="PS50111"/>
    </source>
</evidence>
<dbReference type="InterPro" id="IPR024478">
    <property type="entry name" value="HlyB_4HB_MCP"/>
</dbReference>
<dbReference type="GO" id="GO:0006935">
    <property type="term" value="P:chemotaxis"/>
    <property type="evidence" value="ECO:0007669"/>
    <property type="project" value="UniProtKB-KW"/>
</dbReference>
<dbReference type="GO" id="GO:0005886">
    <property type="term" value="C:plasma membrane"/>
    <property type="evidence" value="ECO:0007669"/>
    <property type="project" value="TreeGrafter"/>
</dbReference>
<evidence type="ECO:0000313" key="11">
    <source>
        <dbReference type="Proteomes" id="UP000232188"/>
    </source>
</evidence>
<comment type="similarity">
    <text evidence="2">Belongs to the methyl-accepting chemotaxis (MCP) protein family.</text>
</comment>
<dbReference type="RefSeq" id="WP_100787523.1">
    <property type="nucleotide sequence ID" value="NZ_NPDU01000027.1"/>
</dbReference>
<dbReference type="SUPFAM" id="SSF58104">
    <property type="entry name" value="Methyl-accepting chemotaxis protein (MCP) signaling domain"/>
    <property type="match status" value="1"/>
</dbReference>
<accession>A0A2M9YIU7</accession>
<gene>
    <name evidence="9" type="ORF">CH376_11835</name>
    <name evidence="8" type="ORF">CH380_19955</name>
</gene>
<evidence type="ECO:0000256" key="5">
    <source>
        <dbReference type="SAM" id="Phobius"/>
    </source>
</evidence>
<dbReference type="PANTHER" id="PTHR43531">
    <property type="entry name" value="PROTEIN ICFG"/>
    <property type="match status" value="1"/>
</dbReference>
<feature type="transmembrane region" description="Helical" evidence="5">
    <location>
        <begin position="186"/>
        <end position="207"/>
    </location>
</feature>
<evidence type="ECO:0000313" key="10">
    <source>
        <dbReference type="Proteomes" id="UP000232149"/>
    </source>
</evidence>
<dbReference type="SMART" id="SM00304">
    <property type="entry name" value="HAMP"/>
    <property type="match status" value="1"/>
</dbReference>
<keyword evidence="5" id="KW-1133">Transmembrane helix</keyword>
<feature type="coiled-coil region" evidence="4">
    <location>
        <begin position="369"/>
        <end position="396"/>
    </location>
</feature>
<organism evidence="8 11">
    <name type="scientific">Leptospira adleri</name>
    <dbReference type="NCBI Taxonomy" id="2023186"/>
    <lineage>
        <taxon>Bacteria</taxon>
        <taxon>Pseudomonadati</taxon>
        <taxon>Spirochaetota</taxon>
        <taxon>Spirochaetia</taxon>
        <taxon>Leptospirales</taxon>
        <taxon>Leptospiraceae</taxon>
        <taxon>Leptospira</taxon>
    </lineage>
</organism>
<dbReference type="Proteomes" id="UP000232149">
    <property type="component" value="Unassembled WGS sequence"/>
</dbReference>
<reference evidence="10 11" key="1">
    <citation type="submission" date="2017-07" db="EMBL/GenBank/DDBJ databases">
        <title>Leptospira spp. isolated from tropical soils.</title>
        <authorList>
            <person name="Thibeaux R."/>
            <person name="Iraola G."/>
            <person name="Ferres I."/>
            <person name="Bierque E."/>
            <person name="Girault D."/>
            <person name="Soupe-Gilbert M.-E."/>
            <person name="Picardeau M."/>
            <person name="Goarant C."/>
        </authorList>
    </citation>
    <scope>NUCLEOTIDE SEQUENCE [LARGE SCALE GENOMIC DNA]</scope>
    <source>
        <strain evidence="8 11">FH2-B-C1</strain>
        <strain evidence="9 10">FH2-B-D1</strain>
    </source>
</reference>
<keyword evidence="10" id="KW-1185">Reference proteome</keyword>
<keyword evidence="1" id="KW-0145">Chemotaxis</keyword>
<dbReference type="EMBL" id="NPDV01000024">
    <property type="protein sequence ID" value="PJZ51434.1"/>
    <property type="molecule type" value="Genomic_DNA"/>
</dbReference>
<evidence type="ECO:0000313" key="9">
    <source>
        <dbReference type="EMBL" id="PJZ61675.1"/>
    </source>
</evidence>
<keyword evidence="4" id="KW-0175">Coiled coil</keyword>
<dbReference type="GO" id="GO:0007165">
    <property type="term" value="P:signal transduction"/>
    <property type="evidence" value="ECO:0007669"/>
    <property type="project" value="UniProtKB-KW"/>
</dbReference>
<dbReference type="InterPro" id="IPR051310">
    <property type="entry name" value="MCP_chemotaxis"/>
</dbReference>
<evidence type="ECO:0000313" key="8">
    <source>
        <dbReference type="EMBL" id="PJZ51434.1"/>
    </source>
</evidence>
<proteinExistence type="inferred from homology"/>
<evidence type="ECO:0000256" key="3">
    <source>
        <dbReference type="PROSITE-ProRule" id="PRU00284"/>
    </source>
</evidence>
<dbReference type="SMART" id="SM00283">
    <property type="entry name" value="MA"/>
    <property type="match status" value="1"/>
</dbReference>
<evidence type="ECO:0000256" key="4">
    <source>
        <dbReference type="SAM" id="Coils"/>
    </source>
</evidence>
<dbReference type="InterPro" id="IPR004089">
    <property type="entry name" value="MCPsignal_dom"/>
</dbReference>
<name>A0A2M9YIU7_9LEPT</name>
<dbReference type="InterPro" id="IPR003660">
    <property type="entry name" value="HAMP_dom"/>
</dbReference>
<keyword evidence="5" id="KW-0472">Membrane</keyword>
<keyword evidence="3" id="KW-0807">Transducer</keyword>
<feature type="transmembrane region" description="Helical" evidence="5">
    <location>
        <begin position="15"/>
        <end position="36"/>
    </location>
</feature>
<evidence type="ECO:0000256" key="1">
    <source>
        <dbReference type="ARBA" id="ARBA00022500"/>
    </source>
</evidence>
<dbReference type="Pfam" id="PF00015">
    <property type="entry name" value="MCPsignal"/>
    <property type="match status" value="1"/>
</dbReference>
<evidence type="ECO:0000259" key="7">
    <source>
        <dbReference type="PROSITE" id="PS50885"/>
    </source>
</evidence>
<dbReference type="GO" id="GO:0004888">
    <property type="term" value="F:transmembrane signaling receptor activity"/>
    <property type="evidence" value="ECO:0007669"/>
    <property type="project" value="InterPro"/>
</dbReference>
<dbReference type="AlphaFoldDB" id="A0A2M9YIU7"/>
<dbReference type="Gene3D" id="1.10.287.950">
    <property type="entry name" value="Methyl-accepting chemotaxis protein"/>
    <property type="match status" value="1"/>
</dbReference>
<evidence type="ECO:0000256" key="2">
    <source>
        <dbReference type="ARBA" id="ARBA00029447"/>
    </source>
</evidence>
<dbReference type="PRINTS" id="PR00260">
    <property type="entry name" value="CHEMTRNSDUCR"/>
</dbReference>
<dbReference type="Pfam" id="PF00672">
    <property type="entry name" value="HAMP"/>
    <property type="match status" value="1"/>
</dbReference>